<dbReference type="PROSITE" id="PS50088">
    <property type="entry name" value="ANK_REPEAT"/>
    <property type="match status" value="1"/>
</dbReference>
<dbReference type="AlphaFoldDB" id="A0AAX1NDZ2"/>
<name>A0AAX1NDZ2_9BACT</name>
<dbReference type="Gene3D" id="1.25.40.20">
    <property type="entry name" value="Ankyrin repeat-containing domain"/>
    <property type="match status" value="1"/>
</dbReference>
<dbReference type="Pfam" id="PF12796">
    <property type="entry name" value="Ank_2"/>
    <property type="match status" value="1"/>
</dbReference>
<reference evidence="3 4" key="1">
    <citation type="submission" date="2021-05" db="EMBL/GenBank/DDBJ databases">
        <title>Comparative genomic studies on the polysaccharide-degrading batcterial strains of the Flammeovirga genus.</title>
        <authorList>
            <person name="Zewei F."/>
            <person name="Zheng Z."/>
            <person name="Yu L."/>
            <person name="Ruyue G."/>
            <person name="Yanhong M."/>
            <person name="Yuanyuan C."/>
            <person name="Jingyan G."/>
            <person name="Wenjun H."/>
        </authorList>
    </citation>
    <scope>NUCLEOTIDE SEQUENCE [LARGE SCALE GENOMIC DNA]</scope>
    <source>
        <strain evidence="3 4">NBRC:100898</strain>
    </source>
</reference>
<sequence length="218" mass="24584">MKRNLLFIYTILLFSTSAFCHQQTSFGNEPEAPCKIAIRYQESAILTEKLNKVKSEFETSKNVSLWAYKEAVTTNNYPLVKFYIEETNLLKEKSLVDLVFVAVQNGYIDIVQLFLDNGVDPNGKTKSNFYLIYRAVLFPEIMKLLHQSGAELNPKGYSGTTTLMHAAREGCLESVEYLVENGANVKDKSDDGKTVIDFAKFNEANAEGVLQLLKNQSK</sequence>
<organism evidence="3 4">
    <name type="scientific">Flammeovirga yaeyamensis</name>
    <dbReference type="NCBI Taxonomy" id="367791"/>
    <lineage>
        <taxon>Bacteria</taxon>
        <taxon>Pseudomonadati</taxon>
        <taxon>Bacteroidota</taxon>
        <taxon>Cytophagia</taxon>
        <taxon>Cytophagales</taxon>
        <taxon>Flammeovirgaceae</taxon>
        <taxon>Flammeovirga</taxon>
    </lineage>
</organism>
<dbReference type="EMBL" id="CP076133">
    <property type="protein sequence ID" value="QWG05256.1"/>
    <property type="molecule type" value="Genomic_DNA"/>
</dbReference>
<dbReference type="PANTHER" id="PTHR44207">
    <property type="entry name" value="SURFACE ANTIGEN BSPA-LIKE-RELATED"/>
    <property type="match status" value="1"/>
</dbReference>
<gene>
    <name evidence="3" type="ORF">KMW28_22815</name>
</gene>
<dbReference type="SUPFAM" id="SSF48403">
    <property type="entry name" value="Ankyrin repeat"/>
    <property type="match status" value="1"/>
</dbReference>
<keyword evidence="1" id="KW-0040">ANK repeat</keyword>
<keyword evidence="2" id="KW-0732">Signal</keyword>
<dbReference type="PROSITE" id="PS50297">
    <property type="entry name" value="ANK_REP_REGION"/>
    <property type="match status" value="1"/>
</dbReference>
<evidence type="ECO:0000313" key="4">
    <source>
        <dbReference type="Proteomes" id="UP000678679"/>
    </source>
</evidence>
<dbReference type="KEGG" id="fya:KMW28_22815"/>
<protein>
    <submittedName>
        <fullName evidence="3">Ankyrin repeat domain-containing protein</fullName>
    </submittedName>
</protein>
<dbReference type="SMART" id="SM00248">
    <property type="entry name" value="ANK"/>
    <property type="match status" value="2"/>
</dbReference>
<evidence type="ECO:0000256" key="1">
    <source>
        <dbReference type="PROSITE-ProRule" id="PRU00023"/>
    </source>
</evidence>
<dbReference type="Proteomes" id="UP000678679">
    <property type="component" value="Chromosome 2"/>
</dbReference>
<feature type="repeat" description="ANK" evidence="1">
    <location>
        <begin position="158"/>
        <end position="190"/>
    </location>
</feature>
<evidence type="ECO:0000313" key="3">
    <source>
        <dbReference type="EMBL" id="QWG05256.1"/>
    </source>
</evidence>
<feature type="signal peptide" evidence="2">
    <location>
        <begin position="1"/>
        <end position="20"/>
    </location>
</feature>
<dbReference type="InterPro" id="IPR036770">
    <property type="entry name" value="Ankyrin_rpt-contain_sf"/>
</dbReference>
<dbReference type="InterPro" id="IPR002110">
    <property type="entry name" value="Ankyrin_rpt"/>
</dbReference>
<accession>A0AAX1NDZ2</accession>
<dbReference type="RefSeq" id="WP_169662078.1">
    <property type="nucleotide sequence ID" value="NZ_CP076133.1"/>
</dbReference>
<proteinExistence type="predicted"/>
<evidence type="ECO:0000256" key="2">
    <source>
        <dbReference type="SAM" id="SignalP"/>
    </source>
</evidence>
<feature type="chain" id="PRO_5043668033" evidence="2">
    <location>
        <begin position="21"/>
        <end position="218"/>
    </location>
</feature>
<keyword evidence="4" id="KW-1185">Reference proteome</keyword>